<reference evidence="1 2" key="1">
    <citation type="submission" date="2022-06" db="EMBL/GenBank/DDBJ databases">
        <title>Leptospira isolates from biofilms formed at urban environments.</title>
        <authorList>
            <person name="Ribeiro P.S."/>
            <person name="Sousa T."/>
            <person name="Carvalho N."/>
            <person name="Aburjaile F."/>
            <person name="Neves F."/>
            <person name="Oliveira D."/>
            <person name="Blanco L."/>
            <person name="Lima J."/>
            <person name="Costa F."/>
            <person name="Brenig B."/>
            <person name="Soares S."/>
            <person name="Ramos R."/>
            <person name="Goes-Neto A."/>
            <person name="Matiuzzi M."/>
            <person name="Azevedo V."/>
            <person name="Ristow P."/>
        </authorList>
    </citation>
    <scope>NUCLEOTIDE SEQUENCE [LARGE SCALE GENOMIC DNA]</scope>
    <source>
        <strain evidence="1 2">VSF19</strain>
    </source>
</reference>
<gene>
    <name evidence="1" type="ORF">ND861_18640</name>
</gene>
<dbReference type="EMBL" id="JAMQPM010000017">
    <property type="protein sequence ID" value="MCW7528382.1"/>
    <property type="molecule type" value="Genomic_DNA"/>
</dbReference>
<dbReference type="Proteomes" id="UP001208912">
    <property type="component" value="Unassembled WGS sequence"/>
</dbReference>
<comment type="caution">
    <text evidence="1">The sequence shown here is derived from an EMBL/GenBank/DDBJ whole genome shotgun (WGS) entry which is preliminary data.</text>
</comment>
<dbReference type="RefSeq" id="WP_265361223.1">
    <property type="nucleotide sequence ID" value="NZ_JAMQPL010000015.1"/>
</dbReference>
<accession>A0ABT3MP29</accession>
<protein>
    <submittedName>
        <fullName evidence="1">Uncharacterized protein</fullName>
    </submittedName>
</protein>
<sequence length="81" mass="9496">MADIKIGNLGEKNGSLRRKVQKKSNFQKKERKTAFKFLSEKFRLSSVSFFQKCSNNHFIFYSNFWGIAQKEKLAVSWGDLK</sequence>
<name>A0ABT3MP29_9LEPT</name>
<evidence type="ECO:0000313" key="1">
    <source>
        <dbReference type="EMBL" id="MCW7528382.1"/>
    </source>
</evidence>
<keyword evidence="2" id="KW-1185">Reference proteome</keyword>
<proteinExistence type="predicted"/>
<organism evidence="1 2">
    <name type="scientific">Leptospira soteropolitanensis</name>
    <dbReference type="NCBI Taxonomy" id="2950025"/>
    <lineage>
        <taxon>Bacteria</taxon>
        <taxon>Pseudomonadati</taxon>
        <taxon>Spirochaetota</taxon>
        <taxon>Spirochaetia</taxon>
        <taxon>Leptospirales</taxon>
        <taxon>Leptospiraceae</taxon>
        <taxon>Leptospira</taxon>
    </lineage>
</organism>
<evidence type="ECO:0000313" key="2">
    <source>
        <dbReference type="Proteomes" id="UP001208912"/>
    </source>
</evidence>